<dbReference type="Proteomes" id="UP000193431">
    <property type="component" value="Chromosome"/>
</dbReference>
<comment type="similarity">
    <text evidence="1">Belongs to the IMPACT family.</text>
</comment>
<dbReference type="SUPFAM" id="SSF54211">
    <property type="entry name" value="Ribosomal protein S5 domain 2-like"/>
    <property type="match status" value="1"/>
</dbReference>
<dbReference type="EMBL" id="CP019344">
    <property type="protein sequence ID" value="ARN79180.1"/>
    <property type="molecule type" value="Genomic_DNA"/>
</dbReference>
<reference evidence="3 4" key="1">
    <citation type="submission" date="2016-11" db="EMBL/GenBank/DDBJ databases">
        <title>Trade-off between light-utilization and light-protection in marine flavobacteria.</title>
        <authorList>
            <person name="Kumagai Y."/>
        </authorList>
    </citation>
    <scope>NUCLEOTIDE SEQUENCE [LARGE SCALE GENOMIC DNA]</scope>
    <source>
        <strain evidence="3 4">JCM 13191</strain>
    </source>
</reference>
<organism evidence="3 4">
    <name type="scientific">Nonlabens spongiae</name>
    <dbReference type="NCBI Taxonomy" id="331648"/>
    <lineage>
        <taxon>Bacteria</taxon>
        <taxon>Pseudomonadati</taxon>
        <taxon>Bacteroidota</taxon>
        <taxon>Flavobacteriia</taxon>
        <taxon>Flavobacteriales</taxon>
        <taxon>Flavobacteriaceae</taxon>
        <taxon>Nonlabens</taxon>
    </lineage>
</organism>
<proteinExistence type="inferred from homology"/>
<feature type="domain" description="Impact N-terminal" evidence="2">
    <location>
        <begin position="20"/>
        <end position="125"/>
    </location>
</feature>
<evidence type="ECO:0000313" key="3">
    <source>
        <dbReference type="EMBL" id="ARN79180.1"/>
    </source>
</evidence>
<name>A0A1W6MNJ7_9FLAO</name>
<dbReference type="Gene3D" id="3.30.230.30">
    <property type="entry name" value="Impact, N-terminal domain"/>
    <property type="match status" value="1"/>
</dbReference>
<dbReference type="AlphaFoldDB" id="A0A1W6MNJ7"/>
<dbReference type="Pfam" id="PF01205">
    <property type="entry name" value="Impact_N"/>
    <property type="match status" value="1"/>
</dbReference>
<dbReference type="InterPro" id="IPR023582">
    <property type="entry name" value="Impact"/>
</dbReference>
<evidence type="ECO:0000256" key="1">
    <source>
        <dbReference type="ARBA" id="ARBA00007665"/>
    </source>
</evidence>
<dbReference type="InterPro" id="IPR001498">
    <property type="entry name" value="Impact_N"/>
</dbReference>
<sequence length="201" mass="22526">MTDSYKTLEKNTEEILFKDKGSKFYATAFPLSDPEDMNEILSELNKKHPKAGHHCYAWKIGSGDDNYRINDDGEPRNSAGATIYGQIQSYELSDVAVVVSRIFGGTKLGVSGLINAYKTSAALALDKAEIITKVITEDIIVQFEYPQMSQIMRWIDENGLLIKKQNLTASCEMVISVPQSKVQEHIELLNSWHPIIAKENI</sequence>
<dbReference type="GO" id="GO:0006446">
    <property type="term" value="P:regulation of translational initiation"/>
    <property type="evidence" value="ECO:0007669"/>
    <property type="project" value="TreeGrafter"/>
</dbReference>
<keyword evidence="4" id="KW-1185">Reference proteome</keyword>
<evidence type="ECO:0000313" key="4">
    <source>
        <dbReference type="Proteomes" id="UP000193431"/>
    </source>
</evidence>
<dbReference type="PANTHER" id="PTHR16301">
    <property type="entry name" value="IMPACT-RELATED"/>
    <property type="match status" value="1"/>
</dbReference>
<evidence type="ECO:0000259" key="2">
    <source>
        <dbReference type="Pfam" id="PF01205"/>
    </source>
</evidence>
<gene>
    <name evidence="3" type="ORF">BST97_14965</name>
</gene>
<accession>A0A1W6MNJ7</accession>
<dbReference type="PANTHER" id="PTHR16301:SF20">
    <property type="entry name" value="IMPACT FAMILY MEMBER YIGZ"/>
    <property type="match status" value="1"/>
</dbReference>
<dbReference type="InterPro" id="IPR020568">
    <property type="entry name" value="Ribosomal_Su5_D2-typ_SF"/>
</dbReference>
<dbReference type="OrthoDB" id="9813771at2"/>
<dbReference type="GO" id="GO:0005737">
    <property type="term" value="C:cytoplasm"/>
    <property type="evidence" value="ECO:0007669"/>
    <property type="project" value="TreeGrafter"/>
</dbReference>
<protein>
    <submittedName>
        <fullName evidence="3">YigZ family protein</fullName>
    </submittedName>
</protein>
<dbReference type="RefSeq" id="WP_085767984.1">
    <property type="nucleotide sequence ID" value="NZ_CP019344.1"/>
</dbReference>
<dbReference type="InterPro" id="IPR036956">
    <property type="entry name" value="Impact_N_sf"/>
</dbReference>